<comment type="caution">
    <text evidence="1">The sequence shown here is derived from an EMBL/GenBank/DDBJ whole genome shotgun (WGS) entry which is preliminary data.</text>
</comment>
<evidence type="ECO:0000313" key="1">
    <source>
        <dbReference type="EMBL" id="OMP08942.1"/>
    </source>
</evidence>
<keyword evidence="2" id="KW-1185">Reference proteome</keyword>
<reference evidence="2" key="1">
    <citation type="submission" date="2013-09" db="EMBL/GenBank/DDBJ databases">
        <title>Corchorus olitorius genome sequencing.</title>
        <authorList>
            <person name="Alam M."/>
            <person name="Haque M.S."/>
            <person name="Islam M.S."/>
            <person name="Emdad E.M."/>
            <person name="Islam M.M."/>
            <person name="Ahmed B."/>
            <person name="Halim A."/>
            <person name="Hossen Q.M.M."/>
            <person name="Hossain M.Z."/>
            <person name="Ahmed R."/>
            <person name="Khan M.M."/>
            <person name="Islam R."/>
            <person name="Rashid M.M."/>
            <person name="Khan S.A."/>
            <person name="Rahman M.S."/>
            <person name="Alam M."/>
            <person name="Yahiya A.S."/>
            <person name="Khan M.S."/>
            <person name="Azam M.S."/>
            <person name="Haque T."/>
            <person name="Lashkar M.Z.H."/>
            <person name="Akhand A.I."/>
            <person name="Morshed G."/>
            <person name="Roy S."/>
            <person name="Uddin K.S."/>
            <person name="Rabeya T."/>
            <person name="Hossain A.S."/>
            <person name="Chowdhury A."/>
            <person name="Snigdha A.R."/>
            <person name="Mortoza M.S."/>
            <person name="Matin S.A."/>
            <person name="Hoque S.M.E."/>
            <person name="Islam M.K."/>
            <person name="Roy D.K."/>
            <person name="Haider R."/>
            <person name="Moosa M.M."/>
            <person name="Elias S.M."/>
            <person name="Hasan A.M."/>
            <person name="Jahan S."/>
            <person name="Shafiuddin M."/>
            <person name="Mahmood N."/>
            <person name="Shommy N.S."/>
        </authorList>
    </citation>
    <scope>NUCLEOTIDE SEQUENCE [LARGE SCALE GENOMIC DNA]</scope>
    <source>
        <strain evidence="2">cv. O-4</strain>
    </source>
</reference>
<gene>
    <name evidence="1" type="ORF">COLO4_05962</name>
</gene>
<protein>
    <submittedName>
        <fullName evidence="1">Uncharacterized protein</fullName>
    </submittedName>
</protein>
<organism evidence="1 2">
    <name type="scientific">Corchorus olitorius</name>
    <dbReference type="NCBI Taxonomy" id="93759"/>
    <lineage>
        <taxon>Eukaryota</taxon>
        <taxon>Viridiplantae</taxon>
        <taxon>Streptophyta</taxon>
        <taxon>Embryophyta</taxon>
        <taxon>Tracheophyta</taxon>
        <taxon>Spermatophyta</taxon>
        <taxon>Magnoliopsida</taxon>
        <taxon>eudicotyledons</taxon>
        <taxon>Gunneridae</taxon>
        <taxon>Pentapetalae</taxon>
        <taxon>rosids</taxon>
        <taxon>malvids</taxon>
        <taxon>Malvales</taxon>
        <taxon>Malvaceae</taxon>
        <taxon>Grewioideae</taxon>
        <taxon>Apeibeae</taxon>
        <taxon>Corchorus</taxon>
    </lineage>
</organism>
<name>A0A1R3KPC9_9ROSI</name>
<evidence type="ECO:0000313" key="2">
    <source>
        <dbReference type="Proteomes" id="UP000187203"/>
    </source>
</evidence>
<dbReference type="AlphaFoldDB" id="A0A1R3KPC9"/>
<dbReference type="Proteomes" id="UP000187203">
    <property type="component" value="Unassembled WGS sequence"/>
</dbReference>
<dbReference type="EMBL" id="AWUE01012538">
    <property type="protein sequence ID" value="OMP08942.1"/>
    <property type="molecule type" value="Genomic_DNA"/>
</dbReference>
<accession>A0A1R3KPC9</accession>
<sequence>MVTESKLGMLSSVVLQILVAGSDGRNLRHGGRRRLAVVGLGFAFPGGVAAEGKEGEKEI</sequence>
<proteinExistence type="predicted"/>